<dbReference type="AlphaFoldDB" id="A0A3Q0ITL7"/>
<name>A0A3Q0ITL7_DIACI</name>
<evidence type="ECO:0000313" key="3">
    <source>
        <dbReference type="RefSeq" id="XP_026677998.1"/>
    </source>
</evidence>
<dbReference type="KEGG" id="dci:108252146"/>
<dbReference type="GO" id="GO:0003779">
    <property type="term" value="F:actin binding"/>
    <property type="evidence" value="ECO:0007669"/>
    <property type="project" value="TreeGrafter"/>
</dbReference>
<dbReference type="GO" id="GO:0005765">
    <property type="term" value="C:lysosomal membrane"/>
    <property type="evidence" value="ECO:0007669"/>
    <property type="project" value="TreeGrafter"/>
</dbReference>
<dbReference type="GO" id="GO:0030897">
    <property type="term" value="C:HOPS complex"/>
    <property type="evidence" value="ECO:0007669"/>
    <property type="project" value="TreeGrafter"/>
</dbReference>
<gene>
    <name evidence="3" type="primary">LOC108252146</name>
</gene>
<dbReference type="InterPro" id="IPR016534">
    <property type="entry name" value="VPS16"/>
</dbReference>
<dbReference type="GO" id="GO:0006886">
    <property type="term" value="P:intracellular protein transport"/>
    <property type="evidence" value="ECO:0007669"/>
    <property type="project" value="InterPro"/>
</dbReference>
<protein>
    <submittedName>
        <fullName evidence="3">Vacuolar protein sorting-associated protein 16 homolog</fullName>
    </submittedName>
</protein>
<dbReference type="Proteomes" id="UP000079169">
    <property type="component" value="Unplaced"/>
</dbReference>
<dbReference type="Pfam" id="PF04841">
    <property type="entry name" value="Vps16_N"/>
    <property type="match status" value="1"/>
</dbReference>
<sequence>MSALVTADWSPYARNKYFRKIEVYSMLWHREVNFDTCTLTAAQNGGPIVVLRDRAKLLKLQGPSHKPIVAIYSSSGKLLSSFIWDKGQLVQLGWSSTEDLLCIQEDGKVLIYNMFGVYQHAWDIFLMAQEANGNKIVSATIFPSPGATGIAVITSANEVFVVNNVNENHRRVRQLPKCIGAPTSWAVICEERQTKVIMSKQQSLYTLDQTEVSPTLQRIDLGAGSEKYSIVSIAV</sequence>
<dbReference type="GeneID" id="108252146"/>
<dbReference type="RefSeq" id="XP_026677998.1">
    <property type="nucleotide sequence ID" value="XM_026822197.1"/>
</dbReference>
<dbReference type="PANTHER" id="PTHR12811:SF0">
    <property type="entry name" value="VACUOLAR PROTEIN SORTING-ASSOCIATED PROTEIN 16 HOMOLOG"/>
    <property type="match status" value="1"/>
</dbReference>
<accession>A0A3Q0ITL7</accession>
<reference evidence="3" key="1">
    <citation type="submission" date="2025-08" db="UniProtKB">
        <authorList>
            <consortium name="RefSeq"/>
        </authorList>
    </citation>
    <scope>IDENTIFICATION</scope>
</reference>
<feature type="domain" description="Vps16 N-terminal" evidence="1">
    <location>
        <begin position="6"/>
        <end position="213"/>
    </location>
</feature>
<dbReference type="GO" id="GO:0016197">
    <property type="term" value="P:endosomal transport"/>
    <property type="evidence" value="ECO:0007669"/>
    <property type="project" value="TreeGrafter"/>
</dbReference>
<organism evidence="2 3">
    <name type="scientific">Diaphorina citri</name>
    <name type="common">Asian citrus psyllid</name>
    <dbReference type="NCBI Taxonomy" id="121845"/>
    <lineage>
        <taxon>Eukaryota</taxon>
        <taxon>Metazoa</taxon>
        <taxon>Ecdysozoa</taxon>
        <taxon>Arthropoda</taxon>
        <taxon>Hexapoda</taxon>
        <taxon>Insecta</taxon>
        <taxon>Pterygota</taxon>
        <taxon>Neoptera</taxon>
        <taxon>Paraneoptera</taxon>
        <taxon>Hemiptera</taxon>
        <taxon>Sternorrhyncha</taxon>
        <taxon>Psylloidea</taxon>
        <taxon>Psyllidae</taxon>
        <taxon>Diaphorininae</taxon>
        <taxon>Diaphorina</taxon>
    </lineage>
</organism>
<dbReference type="PANTHER" id="PTHR12811">
    <property type="entry name" value="VACUOLAR PROTEIN SORTING VPS16"/>
    <property type="match status" value="1"/>
</dbReference>
<evidence type="ECO:0000259" key="1">
    <source>
        <dbReference type="Pfam" id="PF04841"/>
    </source>
</evidence>
<dbReference type="STRING" id="121845.A0A3Q0ITL7"/>
<dbReference type="GO" id="GO:0005768">
    <property type="term" value="C:endosome"/>
    <property type="evidence" value="ECO:0007669"/>
    <property type="project" value="TreeGrafter"/>
</dbReference>
<proteinExistence type="predicted"/>
<dbReference type="InterPro" id="IPR006926">
    <property type="entry name" value="Vps16_N"/>
</dbReference>
<dbReference type="PaxDb" id="121845-A0A3Q0ITL7"/>
<dbReference type="GO" id="GO:0042144">
    <property type="term" value="P:vacuole fusion, non-autophagic"/>
    <property type="evidence" value="ECO:0007669"/>
    <property type="project" value="TreeGrafter"/>
</dbReference>
<evidence type="ECO:0000313" key="2">
    <source>
        <dbReference type="Proteomes" id="UP000079169"/>
    </source>
</evidence>
<keyword evidence="2" id="KW-1185">Reference proteome</keyword>